<organism evidence="1 2">
    <name type="scientific">Setaria italica</name>
    <name type="common">Foxtail millet</name>
    <name type="synonym">Panicum italicum</name>
    <dbReference type="NCBI Taxonomy" id="4555"/>
    <lineage>
        <taxon>Eukaryota</taxon>
        <taxon>Viridiplantae</taxon>
        <taxon>Streptophyta</taxon>
        <taxon>Embryophyta</taxon>
        <taxon>Tracheophyta</taxon>
        <taxon>Spermatophyta</taxon>
        <taxon>Magnoliopsida</taxon>
        <taxon>Liliopsida</taxon>
        <taxon>Poales</taxon>
        <taxon>Poaceae</taxon>
        <taxon>PACMAD clade</taxon>
        <taxon>Panicoideae</taxon>
        <taxon>Panicodae</taxon>
        <taxon>Paniceae</taxon>
        <taxon>Cenchrinae</taxon>
        <taxon>Setaria</taxon>
    </lineage>
</organism>
<evidence type="ECO:0000313" key="1">
    <source>
        <dbReference type="EnsemblPlants" id="KQL27721"/>
    </source>
</evidence>
<dbReference type="AlphaFoldDB" id="K3Z1Q1"/>
<evidence type="ECO:0000313" key="2">
    <source>
        <dbReference type="Proteomes" id="UP000004995"/>
    </source>
</evidence>
<accession>K3Z1Q1</accession>
<keyword evidence="2" id="KW-1185">Reference proteome</keyword>
<dbReference type="HOGENOM" id="CLU_2982637_0_0_1"/>
<proteinExistence type="predicted"/>
<name>K3Z1Q1_SETIT</name>
<dbReference type="EMBL" id="AGNK02000007">
    <property type="status" value="NOT_ANNOTATED_CDS"/>
    <property type="molecule type" value="Genomic_DNA"/>
</dbReference>
<dbReference type="Proteomes" id="UP000004995">
    <property type="component" value="Unassembled WGS sequence"/>
</dbReference>
<dbReference type="InParanoid" id="K3Z1Q1"/>
<dbReference type="Gramene" id="KQL27721">
    <property type="protein sequence ID" value="KQL27721"/>
    <property type="gene ID" value="SETIT_020469mg"/>
</dbReference>
<sequence length="58" mass="6902">MVNFSFRFTHGSQCMHERQKVHEELICQRPTYLTIYGAQVISNPTTVYRHKSMIMHAF</sequence>
<reference evidence="1" key="2">
    <citation type="submission" date="2018-08" db="UniProtKB">
        <authorList>
            <consortium name="EnsemblPlants"/>
        </authorList>
    </citation>
    <scope>IDENTIFICATION</scope>
    <source>
        <strain evidence="1">Yugu1</strain>
    </source>
</reference>
<reference evidence="2" key="1">
    <citation type="journal article" date="2012" name="Nat. Biotechnol.">
        <title>Reference genome sequence of the model plant Setaria.</title>
        <authorList>
            <person name="Bennetzen J.L."/>
            <person name="Schmutz J."/>
            <person name="Wang H."/>
            <person name="Percifield R."/>
            <person name="Hawkins J."/>
            <person name="Pontaroli A.C."/>
            <person name="Estep M."/>
            <person name="Feng L."/>
            <person name="Vaughn J.N."/>
            <person name="Grimwood J."/>
            <person name="Jenkins J."/>
            <person name="Barry K."/>
            <person name="Lindquist E."/>
            <person name="Hellsten U."/>
            <person name="Deshpande S."/>
            <person name="Wang X."/>
            <person name="Wu X."/>
            <person name="Mitros T."/>
            <person name="Triplett J."/>
            <person name="Yang X."/>
            <person name="Ye C.Y."/>
            <person name="Mauro-Herrera M."/>
            <person name="Wang L."/>
            <person name="Li P."/>
            <person name="Sharma M."/>
            <person name="Sharma R."/>
            <person name="Ronald P.C."/>
            <person name="Panaud O."/>
            <person name="Kellogg E.A."/>
            <person name="Brutnell T.P."/>
            <person name="Doust A.N."/>
            <person name="Tuskan G.A."/>
            <person name="Rokhsar D."/>
            <person name="Devos K.M."/>
        </authorList>
    </citation>
    <scope>NUCLEOTIDE SEQUENCE [LARGE SCALE GENOMIC DNA]</scope>
    <source>
        <strain evidence="2">cv. Yugu1</strain>
    </source>
</reference>
<dbReference type="EnsemblPlants" id="KQL27721">
    <property type="protein sequence ID" value="KQL27721"/>
    <property type="gene ID" value="SETIT_020469mg"/>
</dbReference>
<protein>
    <submittedName>
        <fullName evidence="1">Uncharacterized protein</fullName>
    </submittedName>
</protein>